<dbReference type="RefSeq" id="WP_002686447.1">
    <property type="nucleotide sequence ID" value="NZ_UFTJ01000001.1"/>
</dbReference>
<evidence type="ECO:0000313" key="1">
    <source>
        <dbReference type="EMBL" id="SSZ47144.1"/>
    </source>
</evidence>
<proteinExistence type="predicted"/>
<evidence type="ECO:0000313" key="2">
    <source>
        <dbReference type="Proteomes" id="UP000255515"/>
    </source>
</evidence>
<gene>
    <name evidence="1" type="ORF">NCTC11661_00810</name>
</gene>
<name>A0A376C088_9FLAO</name>
<dbReference type="Pfam" id="PF20459">
    <property type="entry name" value="DUF6712"/>
    <property type="match status" value="2"/>
</dbReference>
<dbReference type="AlphaFoldDB" id="A0A376C088"/>
<sequence length="286" mass="33299">MEQILTRDEILELVRLPKNFDPNLIDLDYGFQSKIYTIIPKMVFQSLKTSNPDLYKNIAKAGTLYAFVLDIPKIKVHISNFGINQFEQNKTRNAPWWDVRDLGLSWLKKADFYLKEAVLQLANSHSLTTFEQKSFPLVSFDEMNFHYSLNNSLDGYFIFSGIMKQLLEDFKMKYAQCNIDDFLADDKLKHLIKSYLINKAIVQAVDSSSLVFLTTGIAMQYEELPWQKSVILTSEQLKAVQSEYVINADIWHRRLIDYLHENKERFPCVSTDDKRKIIAKKGGLFL</sequence>
<organism evidence="1 2">
    <name type="scientific">Bergeyella zoohelcum</name>
    <dbReference type="NCBI Taxonomy" id="1015"/>
    <lineage>
        <taxon>Bacteria</taxon>
        <taxon>Pseudomonadati</taxon>
        <taxon>Bacteroidota</taxon>
        <taxon>Flavobacteriia</taxon>
        <taxon>Flavobacteriales</taxon>
        <taxon>Weeksellaceae</taxon>
        <taxon>Bergeyella</taxon>
    </lineage>
</organism>
<reference evidence="1 2" key="1">
    <citation type="submission" date="2018-06" db="EMBL/GenBank/DDBJ databases">
        <authorList>
            <consortium name="Pathogen Informatics"/>
            <person name="Doyle S."/>
        </authorList>
    </citation>
    <scope>NUCLEOTIDE SEQUENCE [LARGE SCALE GENOMIC DNA]</scope>
    <source>
        <strain evidence="1 2">NCTC11661</strain>
    </source>
</reference>
<dbReference type="EMBL" id="UFTJ01000001">
    <property type="protein sequence ID" value="SSZ47144.1"/>
    <property type="molecule type" value="Genomic_DNA"/>
</dbReference>
<protein>
    <submittedName>
        <fullName evidence="1">Uncharacterized protein</fullName>
    </submittedName>
</protein>
<dbReference type="InterPro" id="IPR046558">
    <property type="entry name" value="DUF6712"/>
</dbReference>
<accession>A0A376C088</accession>
<dbReference type="Proteomes" id="UP000255515">
    <property type="component" value="Unassembled WGS sequence"/>
</dbReference>